<sequence length="204" mass="21921">MTSSSDEQLKIRLLAAAKTEFLSNGYAGANVGRIASAAGISKKTVYKYVASKQALLFEVMADVLSGPAQRMAQASPEQSLASRLELYLEGFSTLAFSEQGLASYRLLMSEGARFPELAEAYVNSLDQYALQPVARELEQAARMGHIVQQDYRLATRMLFSMVAAETLRDAAIGLGEVPGEAQRKALVGQALSIFLHGISGPARG</sequence>
<dbReference type="InterPro" id="IPR036271">
    <property type="entry name" value="Tet_transcr_reg_TetR-rel_C_sf"/>
</dbReference>
<proteinExistence type="predicted"/>
<gene>
    <name evidence="4" type="ordered locus">TERTU_0127</name>
</gene>
<evidence type="ECO:0000256" key="2">
    <source>
        <dbReference type="PROSITE-ProRule" id="PRU00335"/>
    </source>
</evidence>
<organism evidence="4 5">
    <name type="scientific">Teredinibacter turnerae (strain ATCC 39867 / T7901)</name>
    <dbReference type="NCBI Taxonomy" id="377629"/>
    <lineage>
        <taxon>Bacteria</taxon>
        <taxon>Pseudomonadati</taxon>
        <taxon>Pseudomonadota</taxon>
        <taxon>Gammaproteobacteria</taxon>
        <taxon>Cellvibrionales</taxon>
        <taxon>Cellvibrionaceae</taxon>
        <taxon>Teredinibacter</taxon>
    </lineage>
</organism>
<dbReference type="GO" id="GO:0000976">
    <property type="term" value="F:transcription cis-regulatory region binding"/>
    <property type="evidence" value="ECO:0007669"/>
    <property type="project" value="TreeGrafter"/>
</dbReference>
<dbReference type="InterPro" id="IPR039536">
    <property type="entry name" value="TetR_C_Proteobacteria"/>
</dbReference>
<dbReference type="STRING" id="377629.TERTU_0127"/>
<evidence type="ECO:0000259" key="3">
    <source>
        <dbReference type="PROSITE" id="PS50977"/>
    </source>
</evidence>
<protein>
    <submittedName>
        <fullName evidence="4">Transcriptional regulator, TetR family</fullName>
    </submittedName>
</protein>
<dbReference type="InterPro" id="IPR050109">
    <property type="entry name" value="HTH-type_TetR-like_transc_reg"/>
</dbReference>
<feature type="domain" description="HTH tetR-type" evidence="3">
    <location>
        <begin position="7"/>
        <end position="67"/>
    </location>
</feature>
<dbReference type="EMBL" id="CP001614">
    <property type="protein sequence ID" value="ACR12185.1"/>
    <property type="molecule type" value="Genomic_DNA"/>
</dbReference>
<dbReference type="OrthoDB" id="4541465at2"/>
<name>C5BLB5_TERTT</name>
<dbReference type="InterPro" id="IPR001647">
    <property type="entry name" value="HTH_TetR"/>
</dbReference>
<keyword evidence="1 2" id="KW-0238">DNA-binding</keyword>
<dbReference type="PRINTS" id="PR00455">
    <property type="entry name" value="HTHTETR"/>
</dbReference>
<dbReference type="Pfam" id="PF14246">
    <property type="entry name" value="TetR_C_7"/>
    <property type="match status" value="1"/>
</dbReference>
<dbReference type="AlphaFoldDB" id="C5BLB5"/>
<dbReference type="InterPro" id="IPR009057">
    <property type="entry name" value="Homeodomain-like_sf"/>
</dbReference>
<reference evidence="4 5" key="1">
    <citation type="journal article" date="2009" name="PLoS ONE">
        <title>The complete genome of Teredinibacter turnerae T7901: an intracellular endosymbiont of marine wood-boring bivalves (shipworms).</title>
        <authorList>
            <person name="Yang J.C."/>
            <person name="Madupu R."/>
            <person name="Durkin A.S."/>
            <person name="Ekborg N.A."/>
            <person name="Pedamallu C.S."/>
            <person name="Hostetler J.B."/>
            <person name="Radune D."/>
            <person name="Toms B.S."/>
            <person name="Henrissat B."/>
            <person name="Coutinho P.M."/>
            <person name="Schwarz S."/>
            <person name="Field L."/>
            <person name="Trindade-Silva A.E."/>
            <person name="Soares C.A.G."/>
            <person name="Elshahawi S."/>
            <person name="Hanora A."/>
            <person name="Schmidt E.W."/>
            <person name="Haygood M.G."/>
            <person name="Posfai J."/>
            <person name="Benner J."/>
            <person name="Madinger C."/>
            <person name="Nove J."/>
            <person name="Anton B."/>
            <person name="Chaudhary K."/>
            <person name="Foster J."/>
            <person name="Holman A."/>
            <person name="Kumar S."/>
            <person name="Lessard P.A."/>
            <person name="Luyten Y.A."/>
            <person name="Slatko B."/>
            <person name="Wood N."/>
            <person name="Wu B."/>
            <person name="Teplitski M."/>
            <person name="Mougous J.D."/>
            <person name="Ward N."/>
            <person name="Eisen J.A."/>
            <person name="Badger J.H."/>
            <person name="Distel D.L."/>
        </authorList>
    </citation>
    <scope>NUCLEOTIDE SEQUENCE [LARGE SCALE GENOMIC DNA]</scope>
    <source>
        <strain evidence="5">ATCC 39867 / T7901</strain>
    </source>
</reference>
<feature type="DNA-binding region" description="H-T-H motif" evidence="2">
    <location>
        <begin position="30"/>
        <end position="49"/>
    </location>
</feature>
<dbReference type="SUPFAM" id="SSF46689">
    <property type="entry name" value="Homeodomain-like"/>
    <property type="match status" value="1"/>
</dbReference>
<dbReference type="PANTHER" id="PTHR30055:SF223">
    <property type="entry name" value="HTH-TYPE TRANSCRIPTIONAL REGULATOR UIDR"/>
    <property type="match status" value="1"/>
</dbReference>
<dbReference type="eggNOG" id="COG1309">
    <property type="taxonomic scope" value="Bacteria"/>
</dbReference>
<keyword evidence="5" id="KW-1185">Reference proteome</keyword>
<dbReference type="PANTHER" id="PTHR30055">
    <property type="entry name" value="HTH-TYPE TRANSCRIPTIONAL REGULATOR RUTR"/>
    <property type="match status" value="1"/>
</dbReference>
<dbReference type="Gene3D" id="1.10.357.10">
    <property type="entry name" value="Tetracycline Repressor, domain 2"/>
    <property type="match status" value="1"/>
</dbReference>
<dbReference type="HOGENOM" id="CLU_069356_27_1_6"/>
<dbReference type="SUPFAM" id="SSF48498">
    <property type="entry name" value="Tetracyclin repressor-like, C-terminal domain"/>
    <property type="match status" value="1"/>
</dbReference>
<dbReference type="RefSeq" id="WP_015818297.1">
    <property type="nucleotide sequence ID" value="NC_012997.1"/>
</dbReference>
<dbReference type="KEGG" id="ttu:TERTU_0127"/>
<dbReference type="GO" id="GO:0003700">
    <property type="term" value="F:DNA-binding transcription factor activity"/>
    <property type="evidence" value="ECO:0007669"/>
    <property type="project" value="TreeGrafter"/>
</dbReference>
<dbReference type="PROSITE" id="PS50977">
    <property type="entry name" value="HTH_TETR_2"/>
    <property type="match status" value="1"/>
</dbReference>
<dbReference type="Proteomes" id="UP000009080">
    <property type="component" value="Chromosome"/>
</dbReference>
<evidence type="ECO:0000256" key="1">
    <source>
        <dbReference type="ARBA" id="ARBA00023125"/>
    </source>
</evidence>
<dbReference type="Pfam" id="PF00440">
    <property type="entry name" value="TetR_N"/>
    <property type="match status" value="1"/>
</dbReference>
<evidence type="ECO:0000313" key="4">
    <source>
        <dbReference type="EMBL" id="ACR12185.1"/>
    </source>
</evidence>
<evidence type="ECO:0000313" key="5">
    <source>
        <dbReference type="Proteomes" id="UP000009080"/>
    </source>
</evidence>
<accession>C5BLB5</accession>